<keyword evidence="10" id="KW-0067">ATP-binding</keyword>
<evidence type="ECO:0000256" key="5">
    <source>
        <dbReference type="ARBA" id="ARBA00022553"/>
    </source>
</evidence>
<evidence type="ECO:0000256" key="4">
    <source>
        <dbReference type="ARBA" id="ARBA00022475"/>
    </source>
</evidence>
<evidence type="ECO:0000313" key="17">
    <source>
        <dbReference type="EMBL" id="GER69764.1"/>
    </source>
</evidence>
<dbReference type="FunFam" id="1.10.287.130:FF:000001">
    <property type="entry name" value="Two-component sensor histidine kinase"/>
    <property type="match status" value="1"/>
</dbReference>
<feature type="domain" description="Histidine kinase" evidence="15">
    <location>
        <begin position="244"/>
        <end position="456"/>
    </location>
</feature>
<gene>
    <name evidence="17" type="primary">kinE</name>
    <name evidence="17" type="ORF">BpJC7_10670</name>
</gene>
<keyword evidence="8" id="KW-0547">Nucleotide-binding</keyword>
<evidence type="ECO:0000256" key="12">
    <source>
        <dbReference type="ARBA" id="ARBA00023012"/>
    </source>
</evidence>
<comment type="caution">
    <text evidence="17">The sequence shown here is derived from an EMBL/GenBank/DDBJ whole genome shotgun (WGS) entry which is preliminary data.</text>
</comment>
<dbReference type="RefSeq" id="WP_151680259.1">
    <property type="nucleotide sequence ID" value="NZ_BKZP01000003.1"/>
</dbReference>
<dbReference type="InterPro" id="IPR036097">
    <property type="entry name" value="HisK_dim/P_sf"/>
</dbReference>
<dbReference type="EC" id="2.7.13.3" evidence="3"/>
<comment type="subcellular location">
    <subcellularLocation>
        <location evidence="2">Cell membrane</location>
        <topology evidence="2">Multi-pass membrane protein</topology>
    </subcellularLocation>
</comment>
<keyword evidence="13 14" id="KW-0472">Membrane</keyword>
<dbReference type="InterPro" id="IPR005467">
    <property type="entry name" value="His_kinase_dom"/>
</dbReference>
<dbReference type="SUPFAM" id="SSF158472">
    <property type="entry name" value="HAMP domain-like"/>
    <property type="match status" value="1"/>
</dbReference>
<dbReference type="PROSITE" id="PS50885">
    <property type="entry name" value="HAMP"/>
    <property type="match status" value="1"/>
</dbReference>
<evidence type="ECO:0000256" key="2">
    <source>
        <dbReference type="ARBA" id="ARBA00004651"/>
    </source>
</evidence>
<evidence type="ECO:0000256" key="11">
    <source>
        <dbReference type="ARBA" id="ARBA00022989"/>
    </source>
</evidence>
<dbReference type="InterPro" id="IPR036890">
    <property type="entry name" value="HATPase_C_sf"/>
</dbReference>
<dbReference type="Gene3D" id="6.10.340.10">
    <property type="match status" value="1"/>
</dbReference>
<feature type="domain" description="HAMP" evidence="16">
    <location>
        <begin position="183"/>
        <end position="236"/>
    </location>
</feature>
<keyword evidence="5" id="KW-0597">Phosphoprotein</keyword>
<protein>
    <recommendedName>
        <fullName evidence="3">histidine kinase</fullName>
        <ecNumber evidence="3">2.7.13.3</ecNumber>
    </recommendedName>
</protein>
<evidence type="ECO:0000256" key="8">
    <source>
        <dbReference type="ARBA" id="ARBA00022741"/>
    </source>
</evidence>
<dbReference type="SUPFAM" id="SSF55874">
    <property type="entry name" value="ATPase domain of HSP90 chaperone/DNA topoisomerase II/histidine kinase"/>
    <property type="match status" value="1"/>
</dbReference>
<evidence type="ECO:0000259" key="16">
    <source>
        <dbReference type="PROSITE" id="PS50885"/>
    </source>
</evidence>
<reference evidence="17 18" key="1">
    <citation type="submission" date="2019-09" db="EMBL/GenBank/DDBJ databases">
        <title>Draft genome sequence of Bacillus sp. JC-7.</title>
        <authorList>
            <person name="Tanaka N."/>
            <person name="Shiwa Y."/>
            <person name="Fujita N."/>
            <person name="Tanasupawat S."/>
        </authorList>
    </citation>
    <scope>NUCLEOTIDE SEQUENCE [LARGE SCALE GENOMIC DNA]</scope>
    <source>
        <strain evidence="17 18">JC-7</strain>
    </source>
</reference>
<dbReference type="PRINTS" id="PR00344">
    <property type="entry name" value="BCTRLSENSOR"/>
</dbReference>
<dbReference type="Pfam" id="PF00672">
    <property type="entry name" value="HAMP"/>
    <property type="match status" value="1"/>
</dbReference>
<evidence type="ECO:0000256" key="6">
    <source>
        <dbReference type="ARBA" id="ARBA00022679"/>
    </source>
</evidence>
<keyword evidence="18" id="KW-1185">Reference proteome</keyword>
<dbReference type="SMART" id="SM00304">
    <property type="entry name" value="HAMP"/>
    <property type="match status" value="1"/>
</dbReference>
<dbReference type="CDD" id="cd00082">
    <property type="entry name" value="HisKA"/>
    <property type="match status" value="1"/>
</dbReference>
<dbReference type="InterPro" id="IPR003594">
    <property type="entry name" value="HATPase_dom"/>
</dbReference>
<dbReference type="InterPro" id="IPR050428">
    <property type="entry name" value="TCS_sensor_his_kinase"/>
</dbReference>
<dbReference type="FunFam" id="3.30.565.10:FF:000006">
    <property type="entry name" value="Sensor histidine kinase WalK"/>
    <property type="match status" value="1"/>
</dbReference>
<dbReference type="PANTHER" id="PTHR45436">
    <property type="entry name" value="SENSOR HISTIDINE KINASE YKOH"/>
    <property type="match status" value="1"/>
</dbReference>
<dbReference type="InterPro" id="IPR003660">
    <property type="entry name" value="HAMP_dom"/>
</dbReference>
<keyword evidence="6" id="KW-0808">Transferase</keyword>
<evidence type="ECO:0000256" key="1">
    <source>
        <dbReference type="ARBA" id="ARBA00000085"/>
    </source>
</evidence>
<dbReference type="Gene3D" id="1.10.287.130">
    <property type="match status" value="1"/>
</dbReference>
<dbReference type="Gene3D" id="3.30.565.10">
    <property type="entry name" value="Histidine kinase-like ATPase, C-terminal domain"/>
    <property type="match status" value="1"/>
</dbReference>
<evidence type="ECO:0000313" key="18">
    <source>
        <dbReference type="Proteomes" id="UP000391919"/>
    </source>
</evidence>
<dbReference type="PANTHER" id="PTHR45436:SF5">
    <property type="entry name" value="SENSOR HISTIDINE KINASE TRCS"/>
    <property type="match status" value="1"/>
</dbReference>
<evidence type="ECO:0000256" key="13">
    <source>
        <dbReference type="ARBA" id="ARBA00023136"/>
    </source>
</evidence>
<evidence type="ECO:0000256" key="9">
    <source>
        <dbReference type="ARBA" id="ARBA00022777"/>
    </source>
</evidence>
<dbReference type="SUPFAM" id="SSF47384">
    <property type="entry name" value="Homodimeric domain of signal transducing histidine kinase"/>
    <property type="match status" value="1"/>
</dbReference>
<feature type="transmembrane region" description="Helical" evidence="14">
    <location>
        <begin position="20"/>
        <end position="46"/>
    </location>
</feature>
<keyword evidence="12" id="KW-0902">Two-component regulatory system</keyword>
<sequence>MKHTAASKNRFNTMVFRMNVSYILILLATVLFIGIIVSTIVSYQLYKNTKTEVRHIENLLVLTAKKKHPDWDSAINNVIYENHPNVYVHIETPDGKTIYSDGSESIRDKEHSMAQAKGFFPFLLKSDTMPVYYDRISYRHYTFKIYAKMAAVHEFMESMVRVLFFSLLAGALIGSFVIYKLSRRLSKPLTDLTSMIKSLTAENLQFNVAVPKGPAEVKDLAIAFNHLMDRLNQQVQREKDFVSDASHELRTPLAAIHGHVNLILRRGKDHPEVIERSARFINEESKRMQRLIDQLLMAAKLDQPAAAGETANLSIIAKNISEDFKPVIRQKFTSEIEEDVVAAISEDHFHSIIVSLLDNAGKYTPKDGWVRLEVRRKGEACIVSVQNSGPAIPDEEKEKIFERFYRIDKSRNSKIGGTGLGLAIVKQLVEINGGEIRVSDLEPSGCSFTVKLKAAVRQGKD</sequence>
<comment type="catalytic activity">
    <reaction evidence="1">
        <text>ATP + protein L-histidine = ADP + protein N-phospho-L-histidine.</text>
        <dbReference type="EC" id="2.7.13.3"/>
    </reaction>
</comment>
<keyword evidence="11 14" id="KW-1133">Transmembrane helix</keyword>
<evidence type="ECO:0000256" key="10">
    <source>
        <dbReference type="ARBA" id="ARBA00022840"/>
    </source>
</evidence>
<evidence type="ECO:0000256" key="3">
    <source>
        <dbReference type="ARBA" id="ARBA00012438"/>
    </source>
</evidence>
<dbReference type="CDD" id="cd00075">
    <property type="entry name" value="HATPase"/>
    <property type="match status" value="1"/>
</dbReference>
<keyword evidence="9 17" id="KW-0418">Kinase</keyword>
<dbReference type="SMART" id="SM00388">
    <property type="entry name" value="HisKA"/>
    <property type="match status" value="1"/>
</dbReference>
<evidence type="ECO:0000259" key="15">
    <source>
        <dbReference type="PROSITE" id="PS50109"/>
    </source>
</evidence>
<dbReference type="PROSITE" id="PS50109">
    <property type="entry name" value="HIS_KIN"/>
    <property type="match status" value="1"/>
</dbReference>
<evidence type="ECO:0000256" key="14">
    <source>
        <dbReference type="SAM" id="Phobius"/>
    </source>
</evidence>
<dbReference type="AlphaFoldDB" id="A0A5J4JLA2"/>
<feature type="transmembrane region" description="Helical" evidence="14">
    <location>
        <begin position="159"/>
        <end position="179"/>
    </location>
</feature>
<dbReference type="GO" id="GO:0005524">
    <property type="term" value="F:ATP binding"/>
    <property type="evidence" value="ECO:0007669"/>
    <property type="project" value="UniProtKB-KW"/>
</dbReference>
<name>A0A5J4JLA2_9BACI</name>
<organism evidence="17 18">
    <name type="scientific">Weizmannia acidilactici</name>
    <dbReference type="NCBI Taxonomy" id="2607726"/>
    <lineage>
        <taxon>Bacteria</taxon>
        <taxon>Bacillati</taxon>
        <taxon>Bacillota</taxon>
        <taxon>Bacilli</taxon>
        <taxon>Bacillales</taxon>
        <taxon>Bacillaceae</taxon>
        <taxon>Heyndrickxia</taxon>
    </lineage>
</organism>
<dbReference type="Pfam" id="PF02518">
    <property type="entry name" value="HATPase_c"/>
    <property type="match status" value="1"/>
</dbReference>
<dbReference type="GO" id="GO:0005886">
    <property type="term" value="C:plasma membrane"/>
    <property type="evidence" value="ECO:0007669"/>
    <property type="project" value="UniProtKB-SubCell"/>
</dbReference>
<keyword evidence="4" id="KW-1003">Cell membrane</keyword>
<dbReference type="EMBL" id="BKZQ01000010">
    <property type="protein sequence ID" value="GER69764.1"/>
    <property type="molecule type" value="Genomic_DNA"/>
</dbReference>
<dbReference type="Pfam" id="PF00512">
    <property type="entry name" value="HisKA"/>
    <property type="match status" value="1"/>
</dbReference>
<evidence type="ECO:0000256" key="7">
    <source>
        <dbReference type="ARBA" id="ARBA00022692"/>
    </source>
</evidence>
<accession>A0A5J4JLA2</accession>
<keyword evidence="7 14" id="KW-0812">Transmembrane</keyword>
<dbReference type="Proteomes" id="UP000391919">
    <property type="component" value="Unassembled WGS sequence"/>
</dbReference>
<dbReference type="GO" id="GO:0000155">
    <property type="term" value="F:phosphorelay sensor kinase activity"/>
    <property type="evidence" value="ECO:0007669"/>
    <property type="project" value="InterPro"/>
</dbReference>
<dbReference type="CDD" id="cd06225">
    <property type="entry name" value="HAMP"/>
    <property type="match status" value="1"/>
</dbReference>
<dbReference type="InterPro" id="IPR004358">
    <property type="entry name" value="Sig_transdc_His_kin-like_C"/>
</dbReference>
<proteinExistence type="predicted"/>
<dbReference type="InterPro" id="IPR003661">
    <property type="entry name" value="HisK_dim/P_dom"/>
</dbReference>
<dbReference type="SMART" id="SM00387">
    <property type="entry name" value="HATPase_c"/>
    <property type="match status" value="1"/>
</dbReference>